<protein>
    <submittedName>
        <fullName evidence="1">9000_t:CDS:1</fullName>
    </submittedName>
</protein>
<reference evidence="1" key="1">
    <citation type="submission" date="2021-06" db="EMBL/GenBank/DDBJ databases">
        <authorList>
            <person name="Kallberg Y."/>
            <person name="Tangrot J."/>
            <person name="Rosling A."/>
        </authorList>
    </citation>
    <scope>NUCLEOTIDE SEQUENCE</scope>
    <source>
        <strain evidence="1">IL203A</strain>
    </source>
</reference>
<accession>A0ACA9M3P6</accession>
<sequence length="253" mass="28342">QPLEGIICKVIGGTTFFALGCNITIAGSLAFVTYLRICKKCNVNLGKYDYRLFLSIALFNIGFTILAIPSLGPAKYWCITGQNPIISLLIVTLNCTIFMITLICYIMTLREINKRQKLIKQYSLSASKVNWIEIMATRKIIGYILIYLMQWTPVAIYVAGLMFNVCTIPVITINMGGAANMVAYIINEKWRDDYKSSLDMSSSYNTESKNNSNYNNLLASQIEIEEVITIEIKQDIISSSPADEMFGNVTALK</sequence>
<organism evidence="1 2">
    <name type="scientific">Dentiscutata heterogama</name>
    <dbReference type="NCBI Taxonomy" id="1316150"/>
    <lineage>
        <taxon>Eukaryota</taxon>
        <taxon>Fungi</taxon>
        <taxon>Fungi incertae sedis</taxon>
        <taxon>Mucoromycota</taxon>
        <taxon>Glomeromycotina</taxon>
        <taxon>Glomeromycetes</taxon>
        <taxon>Diversisporales</taxon>
        <taxon>Gigasporaceae</taxon>
        <taxon>Dentiscutata</taxon>
    </lineage>
</organism>
<proteinExistence type="predicted"/>
<keyword evidence="2" id="KW-1185">Reference proteome</keyword>
<evidence type="ECO:0000313" key="1">
    <source>
        <dbReference type="EMBL" id="CAG8568172.1"/>
    </source>
</evidence>
<feature type="non-terminal residue" evidence="1">
    <location>
        <position position="1"/>
    </location>
</feature>
<evidence type="ECO:0000313" key="2">
    <source>
        <dbReference type="Proteomes" id="UP000789702"/>
    </source>
</evidence>
<dbReference type="EMBL" id="CAJVPU010007045">
    <property type="protein sequence ID" value="CAG8568172.1"/>
    <property type="molecule type" value="Genomic_DNA"/>
</dbReference>
<gene>
    <name evidence="1" type="ORF">DHETER_LOCUS5943</name>
</gene>
<name>A0ACA9M3P6_9GLOM</name>
<comment type="caution">
    <text evidence="1">The sequence shown here is derived from an EMBL/GenBank/DDBJ whole genome shotgun (WGS) entry which is preliminary data.</text>
</comment>
<dbReference type="Proteomes" id="UP000789702">
    <property type="component" value="Unassembled WGS sequence"/>
</dbReference>